<proteinExistence type="predicted"/>
<protein>
    <submittedName>
        <fullName evidence="1">Uncharacterized protein</fullName>
    </submittedName>
</protein>
<dbReference type="EMBL" id="BAAAZA010000041">
    <property type="protein sequence ID" value="GAA3898972.1"/>
    <property type="molecule type" value="Genomic_DNA"/>
</dbReference>
<organism evidence="1 2">
    <name type="scientific">Streptomyces lannensis</name>
    <dbReference type="NCBI Taxonomy" id="766498"/>
    <lineage>
        <taxon>Bacteria</taxon>
        <taxon>Bacillati</taxon>
        <taxon>Actinomycetota</taxon>
        <taxon>Actinomycetes</taxon>
        <taxon>Kitasatosporales</taxon>
        <taxon>Streptomycetaceae</taxon>
        <taxon>Streptomyces</taxon>
    </lineage>
</organism>
<evidence type="ECO:0000313" key="1">
    <source>
        <dbReference type="EMBL" id="GAA3898972.1"/>
    </source>
</evidence>
<accession>A0ABP7LDZ7</accession>
<name>A0ABP7LDZ7_9ACTN</name>
<comment type="caution">
    <text evidence="1">The sequence shown here is derived from an EMBL/GenBank/DDBJ whole genome shotgun (WGS) entry which is preliminary data.</text>
</comment>
<keyword evidence="2" id="KW-1185">Reference proteome</keyword>
<dbReference type="Proteomes" id="UP001501563">
    <property type="component" value="Unassembled WGS sequence"/>
</dbReference>
<sequence>MTGTADMGSCTLLDPDEGLESAVRDWLLTAAALSEADACTGWRESGIALLRCGHLFAAVRMPAELVQAAAGTVYSHQVDRYLADALPGSPVFADRTRRRYYALVSAHAEDEVCWKAYESYAPILGEGCFLGVPDPALITPCHARSYWCVPMKGPDVLCSPAAVERLLLHGRHLVAVGEERADV</sequence>
<reference evidence="2" key="1">
    <citation type="journal article" date="2019" name="Int. J. Syst. Evol. Microbiol.">
        <title>The Global Catalogue of Microorganisms (GCM) 10K type strain sequencing project: providing services to taxonomists for standard genome sequencing and annotation.</title>
        <authorList>
            <consortium name="The Broad Institute Genomics Platform"/>
            <consortium name="The Broad Institute Genome Sequencing Center for Infectious Disease"/>
            <person name="Wu L."/>
            <person name="Ma J."/>
        </authorList>
    </citation>
    <scope>NUCLEOTIDE SEQUENCE [LARGE SCALE GENOMIC DNA]</scope>
    <source>
        <strain evidence="2">JCM 16578</strain>
    </source>
</reference>
<evidence type="ECO:0000313" key="2">
    <source>
        <dbReference type="Proteomes" id="UP001501563"/>
    </source>
</evidence>
<gene>
    <name evidence="1" type="ORF">GCM10022207_79390</name>
</gene>